<keyword evidence="1" id="KW-0808">Transferase</keyword>
<feature type="transmembrane region" description="Helical" evidence="2">
    <location>
        <begin position="21"/>
        <end position="39"/>
    </location>
</feature>
<dbReference type="PROSITE" id="PS51186">
    <property type="entry name" value="GNAT"/>
    <property type="match status" value="1"/>
</dbReference>
<accession>A0A0M8ZYY5</accession>
<evidence type="ECO:0000313" key="5">
    <source>
        <dbReference type="Proteomes" id="UP000053105"/>
    </source>
</evidence>
<dbReference type="AlphaFoldDB" id="A0A0M8ZYY5"/>
<dbReference type="EMBL" id="KQ435794">
    <property type="protein sequence ID" value="KOX73960.1"/>
    <property type="molecule type" value="Genomic_DNA"/>
</dbReference>
<organism evidence="4 5">
    <name type="scientific">Melipona quadrifasciata</name>
    <dbReference type="NCBI Taxonomy" id="166423"/>
    <lineage>
        <taxon>Eukaryota</taxon>
        <taxon>Metazoa</taxon>
        <taxon>Ecdysozoa</taxon>
        <taxon>Arthropoda</taxon>
        <taxon>Hexapoda</taxon>
        <taxon>Insecta</taxon>
        <taxon>Pterygota</taxon>
        <taxon>Neoptera</taxon>
        <taxon>Endopterygota</taxon>
        <taxon>Hymenoptera</taxon>
        <taxon>Apocrita</taxon>
        <taxon>Aculeata</taxon>
        <taxon>Apoidea</taxon>
        <taxon>Anthophila</taxon>
        <taxon>Apidae</taxon>
        <taxon>Melipona</taxon>
    </lineage>
</organism>
<proteinExistence type="predicted"/>
<feature type="domain" description="N-acetyltransferase" evidence="3">
    <location>
        <begin position="93"/>
        <end position="248"/>
    </location>
</feature>
<dbReference type="InterPro" id="IPR000182">
    <property type="entry name" value="GNAT_dom"/>
</dbReference>
<keyword evidence="2" id="KW-0472">Membrane</keyword>
<dbReference type="PANTHER" id="PTHR13947">
    <property type="entry name" value="GNAT FAMILY N-ACETYLTRANSFERASE"/>
    <property type="match status" value="1"/>
</dbReference>
<dbReference type="InterPro" id="IPR050769">
    <property type="entry name" value="NAT_camello-type"/>
</dbReference>
<reference evidence="4 5" key="1">
    <citation type="submission" date="2015-07" db="EMBL/GenBank/DDBJ databases">
        <title>The genome of Melipona quadrifasciata.</title>
        <authorList>
            <person name="Pan H."/>
            <person name="Kapheim K."/>
        </authorList>
    </citation>
    <scope>NUCLEOTIDE SEQUENCE [LARGE SCALE GENOMIC DNA]</scope>
    <source>
        <strain evidence="4">0111107301</strain>
        <tissue evidence="4">Whole body</tissue>
    </source>
</reference>
<feature type="transmembrane region" description="Helical" evidence="2">
    <location>
        <begin position="45"/>
        <end position="78"/>
    </location>
</feature>
<name>A0A0M8ZYY5_9HYME</name>
<dbReference type="InterPro" id="IPR016181">
    <property type="entry name" value="Acyl_CoA_acyltransferase"/>
</dbReference>
<dbReference type="GO" id="GO:0008080">
    <property type="term" value="F:N-acetyltransferase activity"/>
    <property type="evidence" value="ECO:0007669"/>
    <property type="project" value="InterPro"/>
</dbReference>
<dbReference type="PANTHER" id="PTHR13947:SF37">
    <property type="entry name" value="LD18367P"/>
    <property type="match status" value="1"/>
</dbReference>
<dbReference type="Pfam" id="PF13508">
    <property type="entry name" value="Acetyltransf_7"/>
    <property type="match status" value="1"/>
</dbReference>
<evidence type="ECO:0000259" key="3">
    <source>
        <dbReference type="PROSITE" id="PS51186"/>
    </source>
</evidence>
<dbReference type="OrthoDB" id="41532at2759"/>
<dbReference type="Proteomes" id="UP000053105">
    <property type="component" value="Unassembled WGS sequence"/>
</dbReference>
<evidence type="ECO:0000313" key="4">
    <source>
        <dbReference type="EMBL" id="KOX73960.1"/>
    </source>
</evidence>
<keyword evidence="2" id="KW-1133">Transmembrane helix</keyword>
<evidence type="ECO:0000256" key="2">
    <source>
        <dbReference type="SAM" id="Phobius"/>
    </source>
</evidence>
<dbReference type="SUPFAM" id="SSF55729">
    <property type="entry name" value="Acyl-CoA N-acyltransferases (Nat)"/>
    <property type="match status" value="1"/>
</dbReference>
<evidence type="ECO:0000256" key="1">
    <source>
        <dbReference type="ARBA" id="ARBA00022679"/>
    </source>
</evidence>
<sequence length="269" mass="30667">MSHIVVIRSYKPGDEINCKELVKAGIMSSLNSTFFGIVFKELTFQLMILFAAIMFIFFGLPLTVCVLVIPLVIFLVYVGTYIAFTAKTMEVSEEVSNVPRIYMSNAFSCFWVAEAFEPYLMTHDPKNVQYNLMTEQQFRNSDIDISSQVKKIVGTVALCKSHRLDKGAWIKRLYVHEQYRRKGIASCLVNVAVQFAIDEGYSCANLVASEYTEAGRELCLKKGFELQQMYHKPILGSLITVLMYELTYQIKPGEDDYVPPVYSRSMLNK</sequence>
<keyword evidence="2" id="KW-0812">Transmembrane</keyword>
<dbReference type="Gene3D" id="3.40.630.30">
    <property type="match status" value="1"/>
</dbReference>
<protein>
    <recommendedName>
        <fullName evidence="3">N-acetyltransferase domain-containing protein</fullName>
    </recommendedName>
</protein>
<dbReference type="CDD" id="cd04301">
    <property type="entry name" value="NAT_SF"/>
    <property type="match status" value="1"/>
</dbReference>
<keyword evidence="5" id="KW-1185">Reference proteome</keyword>
<gene>
    <name evidence="4" type="ORF">WN51_14038</name>
</gene>